<dbReference type="Gene3D" id="2.40.100.10">
    <property type="entry name" value="Cyclophilin-like"/>
    <property type="match status" value="1"/>
</dbReference>
<evidence type="ECO:0000313" key="3">
    <source>
        <dbReference type="EMBL" id="KIU20595.1"/>
    </source>
</evidence>
<gene>
    <name evidence="4" type="ORF">B9D04_07730</name>
    <name evidence="5" type="ORF">FO435_00510</name>
    <name evidence="3" type="ORF">QX99_01166</name>
</gene>
<evidence type="ECO:0000313" key="4">
    <source>
        <dbReference type="EMBL" id="OSP89170.1"/>
    </source>
</evidence>
<name>A0A0D1LJQ4_9LACO</name>
<dbReference type="PANTHER" id="PTHR38435:SF1">
    <property type="entry name" value="DUF871 DOMAIN-CONTAINING PROTEIN"/>
    <property type="match status" value="1"/>
</dbReference>
<dbReference type="SUPFAM" id="SSF50891">
    <property type="entry name" value="Cyclophilin-like"/>
    <property type="match status" value="1"/>
</dbReference>
<dbReference type="Pfam" id="PF19200">
    <property type="entry name" value="MupG_N"/>
    <property type="match status" value="1"/>
</dbReference>
<comment type="caution">
    <text evidence="3">The sequence shown here is derived from an EMBL/GenBank/DDBJ whole genome shotgun (WGS) entry which is preliminary data.</text>
</comment>
<dbReference type="SUPFAM" id="SSF51445">
    <property type="entry name" value="(Trans)glycosidases"/>
    <property type="match status" value="1"/>
</dbReference>
<dbReference type="EMBL" id="VNHC01000002">
    <property type="protein sequence ID" value="TVV26499.1"/>
    <property type="molecule type" value="Genomic_DNA"/>
</dbReference>
<dbReference type="Proteomes" id="UP000193588">
    <property type="component" value="Unassembled WGS sequence"/>
</dbReference>
<evidence type="ECO:0000313" key="5">
    <source>
        <dbReference type="EMBL" id="TVV26499.1"/>
    </source>
</evidence>
<dbReference type="AlphaFoldDB" id="A0A0D1LJQ4"/>
<dbReference type="eggNOG" id="COG3589">
    <property type="taxonomic scope" value="Bacteria"/>
</dbReference>
<dbReference type="InterPro" id="IPR043797">
    <property type="entry name" value="MupG_N"/>
</dbReference>
<sequence length="365" mass="41298">MGELGISVYPSRASVTDNIAYIEKAASYGYTRIFTSLLELTPDMNDLLDQYKQVITRGNELGMKTILDINPELFEQLGTSYTDLRLFAEMGAWGLRLDLGFTGAEEAQMTHNPYGLKIELNMSRGQHYLDLIMDFGVNRDNLIGSHNFYPQRWTGLGRDYFAETSQQYRRYGLRTAAFVNAPSGTFGPWPVSDGLVSLEDHRNLPIATQVQELRFNGLVDDVLIADAFADDDDLKAAAEAFNRTMVGLRVVEEPLVSDVSQAVMYRQPQMYRGDRSDYVLRSTQTRVKYKQEDFPAFNTVDVTRGDVLIDNNDYGQYKGELQIALRDLPNDGRINVVGHIHPEDLTLLALIEPWHGFTLQPAKKM</sequence>
<evidence type="ECO:0000313" key="7">
    <source>
        <dbReference type="Proteomes" id="UP000193588"/>
    </source>
</evidence>
<feature type="domain" description="6-phospho-N-acetylmuramidase N-terminal" evidence="2">
    <location>
        <begin position="4"/>
        <end position="238"/>
    </location>
</feature>
<dbReference type="Pfam" id="PF05913">
    <property type="entry name" value="MupG_C"/>
    <property type="match status" value="1"/>
</dbReference>
<dbReference type="STRING" id="137591.AO080_01640"/>
<evidence type="ECO:0000313" key="8">
    <source>
        <dbReference type="Proteomes" id="UP000320012"/>
    </source>
</evidence>
<reference evidence="3 6" key="1">
    <citation type="journal article" date="2015" name="Microbiology (Mosc.)">
        <title>Genomics of the Weissella cibaria species with an examination of its metabolic traits.</title>
        <authorList>
            <person name="Lynch K.M."/>
            <person name="Lucid A."/>
            <person name="Arendt E.K."/>
            <person name="Sleator R.D."/>
            <person name="Lucey B."/>
            <person name="Coffey A."/>
        </authorList>
    </citation>
    <scope>NUCLEOTIDE SEQUENCE [LARGE SCALE GENOMIC DNA]</scope>
    <source>
        <strain evidence="3 6">MG1</strain>
    </source>
</reference>
<reference evidence="4 7" key="2">
    <citation type="submission" date="2017-04" db="EMBL/GenBank/DDBJ databases">
        <title>The genome sequence of Weissella cibaria isolated from wild Drosophila.</title>
        <authorList>
            <person name="Ricks N.J."/>
            <person name="Carroll C."/>
            <person name="Walters A."/>
            <person name="Newell P.D."/>
            <person name="Chaston J.M."/>
        </authorList>
    </citation>
    <scope>NUCLEOTIDE SEQUENCE [LARGE SCALE GENOMIC DNA]</scope>
    <source>
        <strain evidence="4 7">DmW_103</strain>
    </source>
</reference>
<evidence type="ECO:0000259" key="2">
    <source>
        <dbReference type="Pfam" id="PF19200"/>
    </source>
</evidence>
<dbReference type="Proteomes" id="UP000032287">
    <property type="component" value="Unassembled WGS sequence"/>
</dbReference>
<evidence type="ECO:0000259" key="1">
    <source>
        <dbReference type="Pfam" id="PF05913"/>
    </source>
</evidence>
<dbReference type="PATRIC" id="fig|137591.25.peg.1136"/>
<dbReference type="InterPro" id="IPR043894">
    <property type="entry name" value="MupG_C"/>
</dbReference>
<proteinExistence type="predicted"/>
<dbReference type="EMBL" id="NDXJ01000010">
    <property type="protein sequence ID" value="OSP89170.1"/>
    <property type="molecule type" value="Genomic_DNA"/>
</dbReference>
<dbReference type="Proteomes" id="UP000320012">
    <property type="component" value="Unassembled WGS sequence"/>
</dbReference>
<feature type="domain" description="6-phospho-N-acetylmuramidase C-terminal" evidence="1">
    <location>
        <begin position="248"/>
        <end position="359"/>
    </location>
</feature>
<protein>
    <submittedName>
        <fullName evidence="5">DUF871 domain-containing protein</fullName>
    </submittedName>
</protein>
<dbReference type="Gene3D" id="3.20.20.70">
    <property type="entry name" value="Aldolase class I"/>
    <property type="match status" value="1"/>
</dbReference>
<dbReference type="InterPro" id="IPR008589">
    <property type="entry name" value="MupG"/>
</dbReference>
<dbReference type="EMBL" id="JWHU01000018">
    <property type="protein sequence ID" value="KIU20595.1"/>
    <property type="molecule type" value="Genomic_DNA"/>
</dbReference>
<dbReference type="InterPro" id="IPR013785">
    <property type="entry name" value="Aldolase_TIM"/>
</dbReference>
<dbReference type="InterPro" id="IPR029000">
    <property type="entry name" value="Cyclophilin-like_dom_sf"/>
</dbReference>
<keyword evidence="6" id="KW-1185">Reference proteome</keyword>
<dbReference type="KEGG" id="wcb:AO080_01640"/>
<organism evidence="3 6">
    <name type="scientific">Weissella cibaria</name>
    <dbReference type="NCBI Taxonomy" id="137591"/>
    <lineage>
        <taxon>Bacteria</taxon>
        <taxon>Bacillati</taxon>
        <taxon>Bacillota</taxon>
        <taxon>Bacilli</taxon>
        <taxon>Lactobacillales</taxon>
        <taxon>Lactobacillaceae</taxon>
        <taxon>Weissella</taxon>
    </lineage>
</organism>
<dbReference type="PANTHER" id="PTHR38435">
    <property type="match status" value="1"/>
</dbReference>
<dbReference type="InterPro" id="IPR017853">
    <property type="entry name" value="GH"/>
</dbReference>
<accession>A0A0D1LJQ4</accession>
<dbReference type="OrthoDB" id="5809921at2"/>
<reference evidence="5 8" key="3">
    <citation type="submission" date="2019-07" db="EMBL/GenBank/DDBJ databases">
        <title>Genome sequence of Weissella cibaria GK1.</title>
        <authorList>
            <person name="Choi H.-J."/>
        </authorList>
    </citation>
    <scope>NUCLEOTIDE SEQUENCE [LARGE SCALE GENOMIC DNA]</scope>
    <source>
        <strain evidence="5 8">GK1</strain>
    </source>
</reference>
<evidence type="ECO:0000313" key="6">
    <source>
        <dbReference type="Proteomes" id="UP000032287"/>
    </source>
</evidence>
<dbReference type="RefSeq" id="WP_043711349.1">
    <property type="nucleotide sequence ID" value="NZ_CP012873.1"/>
</dbReference>